<accession>A0A9P6VED7</accession>
<organism evidence="2 3">
    <name type="scientific">Hyphodiscus hymeniophilus</name>
    <dbReference type="NCBI Taxonomy" id="353542"/>
    <lineage>
        <taxon>Eukaryota</taxon>
        <taxon>Fungi</taxon>
        <taxon>Dikarya</taxon>
        <taxon>Ascomycota</taxon>
        <taxon>Pezizomycotina</taxon>
        <taxon>Leotiomycetes</taxon>
        <taxon>Helotiales</taxon>
        <taxon>Hyphodiscaceae</taxon>
        <taxon>Hyphodiscus</taxon>
    </lineage>
</organism>
<evidence type="ECO:0000259" key="1">
    <source>
        <dbReference type="Pfam" id="PF08659"/>
    </source>
</evidence>
<dbReference type="SUPFAM" id="SSF51735">
    <property type="entry name" value="NAD(P)-binding Rossmann-fold domains"/>
    <property type="match status" value="1"/>
</dbReference>
<dbReference type="InterPro" id="IPR013968">
    <property type="entry name" value="PKS_KR"/>
</dbReference>
<evidence type="ECO:0000313" key="2">
    <source>
        <dbReference type="EMBL" id="KAG0646326.1"/>
    </source>
</evidence>
<feature type="domain" description="Ketoreductase (KR)" evidence="1">
    <location>
        <begin position="11"/>
        <end position="159"/>
    </location>
</feature>
<comment type="caution">
    <text evidence="2">The sequence shown here is derived from an EMBL/GenBank/DDBJ whole genome shotgun (WGS) entry which is preliminary data.</text>
</comment>
<dbReference type="OrthoDB" id="191139at2759"/>
<dbReference type="InterPro" id="IPR036291">
    <property type="entry name" value="NAD(P)-bd_dom_sf"/>
</dbReference>
<gene>
    <name evidence="2" type="ORF">D0Z07_8099</name>
</gene>
<dbReference type="PANTHER" id="PTHR43647:SF2">
    <property type="entry name" value="DEHYDROGENASE"/>
    <property type="match status" value="1"/>
</dbReference>
<dbReference type="InterPro" id="IPR051593">
    <property type="entry name" value="Ergosterol_Biosynth_ERG27"/>
</dbReference>
<dbReference type="Gene3D" id="3.40.50.720">
    <property type="entry name" value="NAD(P)-binding Rossmann-like Domain"/>
    <property type="match status" value="1"/>
</dbReference>
<protein>
    <submittedName>
        <fullName evidence="2">Polyketide synthase</fullName>
    </submittedName>
</protein>
<dbReference type="EMBL" id="VNKQ01000016">
    <property type="protein sequence ID" value="KAG0646326.1"/>
    <property type="molecule type" value="Genomic_DNA"/>
</dbReference>
<dbReference type="AlphaFoldDB" id="A0A9P6VED7"/>
<dbReference type="GO" id="GO:0005789">
    <property type="term" value="C:endoplasmic reticulum membrane"/>
    <property type="evidence" value="ECO:0007669"/>
    <property type="project" value="TreeGrafter"/>
</dbReference>
<dbReference type="Proteomes" id="UP000785200">
    <property type="component" value="Unassembled WGS sequence"/>
</dbReference>
<dbReference type="PANTHER" id="PTHR43647">
    <property type="entry name" value="DEHYDROGENASE"/>
    <property type="match status" value="1"/>
</dbReference>
<proteinExistence type="predicted"/>
<sequence length="328" mass="34972">MTSAAPLPASTILITGGSGSLGSAIAIQIAKSQPGKHHLILTARKPSDETTINTSAALRSLGASFEFQALDLSSLEHVKSFAAKLTERSKKGEVPPFDGGGVALSAAMLTYVKDSRTKDGWNEVYGINVLAQVLFMRELLPVLGGAMVIVIASATHAIGSVDYFLAETIENCKGADGTSQREQETFGLSEAMKRYGSSKLLFVMASYALQRRINAKPSNTTQIINLDPGGMSGDSRMGSDASWILRFVKLLLVVFGPMVRWLKKDAFNPPEVPAKAISDLLGRGDGNLGGKYFILDDEVTSSAVSLDVKLQGEVWAKVCRDLGMGLET</sequence>
<dbReference type="GO" id="GO:0000253">
    <property type="term" value="F:3-beta-hydroxysteroid 3-dehydrogenase (NADP+) activity"/>
    <property type="evidence" value="ECO:0007669"/>
    <property type="project" value="TreeGrafter"/>
</dbReference>
<keyword evidence="3" id="KW-1185">Reference proteome</keyword>
<dbReference type="Pfam" id="PF08659">
    <property type="entry name" value="KR"/>
    <property type="match status" value="1"/>
</dbReference>
<dbReference type="GO" id="GO:0005811">
    <property type="term" value="C:lipid droplet"/>
    <property type="evidence" value="ECO:0007669"/>
    <property type="project" value="TreeGrafter"/>
</dbReference>
<reference evidence="2" key="1">
    <citation type="submission" date="2019-07" db="EMBL/GenBank/DDBJ databases">
        <title>Hyphodiscus hymeniophilus genome sequencing and assembly.</title>
        <authorList>
            <person name="Kramer G."/>
            <person name="Nodwell J."/>
        </authorList>
    </citation>
    <scope>NUCLEOTIDE SEQUENCE</scope>
    <source>
        <strain evidence="2">ATCC 34498</strain>
    </source>
</reference>
<name>A0A9P6VED7_9HELO</name>
<dbReference type="GO" id="GO:0005741">
    <property type="term" value="C:mitochondrial outer membrane"/>
    <property type="evidence" value="ECO:0007669"/>
    <property type="project" value="TreeGrafter"/>
</dbReference>
<evidence type="ECO:0000313" key="3">
    <source>
        <dbReference type="Proteomes" id="UP000785200"/>
    </source>
</evidence>